<comment type="similarity">
    <text evidence="2">Belongs to the histidine acid phosphatase family. MINPP1 subfamily.</text>
</comment>
<dbReference type="PANTHER" id="PTHR20963">
    <property type="entry name" value="MULTIPLE INOSITOL POLYPHOSPHATE PHOSPHATASE-RELATED"/>
    <property type="match status" value="1"/>
</dbReference>
<keyword evidence="8" id="KW-0472">Membrane</keyword>
<comment type="caution">
    <text evidence="14">The sequence shown here is derived from an EMBL/GenBank/DDBJ whole genome shotgun (WGS) entry which is preliminary data.</text>
</comment>
<evidence type="ECO:0000313" key="14">
    <source>
        <dbReference type="EMBL" id="MYM66428.1"/>
    </source>
</evidence>
<evidence type="ECO:0000256" key="1">
    <source>
        <dbReference type="ARBA" id="ARBA00004370"/>
    </source>
</evidence>
<comment type="catalytic activity">
    <reaction evidence="11">
        <text>1D-myo-inositol 1,2,4,5,6-pentakisphosphate + H2O = 1D-myo-inositol 1,2,5,6-tetrakisphosphate + phosphate</text>
        <dbReference type="Rhea" id="RHEA:77115"/>
        <dbReference type="ChEBI" id="CHEBI:15377"/>
        <dbReference type="ChEBI" id="CHEBI:43474"/>
        <dbReference type="ChEBI" id="CHEBI:57798"/>
        <dbReference type="ChEBI" id="CHEBI:195535"/>
        <dbReference type="EC" id="3.1.3.62"/>
    </reaction>
    <physiologicalReaction direction="left-to-right" evidence="11">
        <dbReference type="Rhea" id="RHEA:77116"/>
    </physiologicalReaction>
</comment>
<comment type="catalytic activity">
    <reaction evidence="12">
        <text>1D-myo-inositol hexakisphosphate + H2O = 1D-myo-inositol 1,2,4,5,6-pentakisphosphate + phosphate</text>
        <dbReference type="Rhea" id="RHEA:16989"/>
        <dbReference type="ChEBI" id="CHEBI:15377"/>
        <dbReference type="ChEBI" id="CHEBI:43474"/>
        <dbReference type="ChEBI" id="CHEBI:57798"/>
        <dbReference type="ChEBI" id="CHEBI:58130"/>
        <dbReference type="EC" id="3.1.3.62"/>
    </reaction>
    <physiologicalReaction direction="left-to-right" evidence="12">
        <dbReference type="Rhea" id="RHEA:16990"/>
    </physiologicalReaction>
</comment>
<evidence type="ECO:0000256" key="13">
    <source>
        <dbReference type="ARBA" id="ARBA00043832"/>
    </source>
</evidence>
<dbReference type="EMBL" id="WWCK01000002">
    <property type="protein sequence ID" value="MYM66428.1"/>
    <property type="molecule type" value="Genomic_DNA"/>
</dbReference>
<dbReference type="EC" id="3.1.3.80" evidence="3"/>
<dbReference type="GO" id="GO:0034417">
    <property type="term" value="F:bisphosphoglycerate 3-phosphatase activity"/>
    <property type="evidence" value="ECO:0007669"/>
    <property type="project" value="UniProtKB-EC"/>
</dbReference>
<evidence type="ECO:0000256" key="3">
    <source>
        <dbReference type="ARBA" id="ARBA00012976"/>
    </source>
</evidence>
<keyword evidence="15" id="KW-1185">Reference proteome</keyword>
<organism evidence="14 15">
    <name type="scientific">Duganella rivi</name>
    <dbReference type="NCBI Taxonomy" id="2666083"/>
    <lineage>
        <taxon>Bacteria</taxon>
        <taxon>Pseudomonadati</taxon>
        <taxon>Pseudomonadota</taxon>
        <taxon>Betaproteobacteria</taxon>
        <taxon>Burkholderiales</taxon>
        <taxon>Oxalobacteraceae</taxon>
        <taxon>Telluria group</taxon>
        <taxon>Duganella</taxon>
    </lineage>
</organism>
<evidence type="ECO:0000256" key="11">
    <source>
        <dbReference type="ARBA" id="ARBA00043671"/>
    </source>
</evidence>
<dbReference type="Gene3D" id="3.40.50.1240">
    <property type="entry name" value="Phosphoglycerate mutase-like"/>
    <property type="match status" value="1"/>
</dbReference>
<comment type="catalytic activity">
    <reaction evidence="13">
        <text>(2R)-2,3-bisphosphoglycerate + H2O = (2R)-2-phosphoglycerate + phosphate</text>
        <dbReference type="Rhea" id="RHEA:27381"/>
        <dbReference type="ChEBI" id="CHEBI:15377"/>
        <dbReference type="ChEBI" id="CHEBI:43474"/>
        <dbReference type="ChEBI" id="CHEBI:58248"/>
        <dbReference type="ChEBI" id="CHEBI:58289"/>
        <dbReference type="EC" id="3.1.3.80"/>
    </reaction>
    <physiologicalReaction direction="left-to-right" evidence="13">
        <dbReference type="Rhea" id="RHEA:27382"/>
    </physiologicalReaction>
</comment>
<evidence type="ECO:0000256" key="5">
    <source>
        <dbReference type="ARBA" id="ARBA00018097"/>
    </source>
</evidence>
<dbReference type="Pfam" id="PF00328">
    <property type="entry name" value="His_Phos_2"/>
    <property type="match status" value="1"/>
</dbReference>
<evidence type="ECO:0000256" key="8">
    <source>
        <dbReference type="ARBA" id="ARBA00023136"/>
    </source>
</evidence>
<evidence type="ECO:0000256" key="4">
    <source>
        <dbReference type="ARBA" id="ARBA00013040"/>
    </source>
</evidence>
<protein>
    <recommendedName>
        <fullName evidence="5">Multiple inositol polyphosphate phosphatase 1</fullName>
        <ecNumber evidence="4">3.1.3.62</ecNumber>
        <ecNumber evidence="3">3.1.3.80</ecNumber>
    </recommendedName>
    <alternativeName>
        <fullName evidence="9">2,3-bisphosphoglycerate 3-phosphatase</fullName>
    </alternativeName>
</protein>
<dbReference type="EC" id="3.1.3.62" evidence="4"/>
<proteinExistence type="inferred from homology"/>
<evidence type="ECO:0000313" key="15">
    <source>
        <dbReference type="Proteomes" id="UP000450012"/>
    </source>
</evidence>
<comment type="subcellular location">
    <subcellularLocation>
        <location evidence="1">Membrane</location>
    </subcellularLocation>
</comment>
<dbReference type="GO" id="GO:0016020">
    <property type="term" value="C:membrane"/>
    <property type="evidence" value="ECO:0007669"/>
    <property type="project" value="UniProtKB-SubCell"/>
</dbReference>
<name>A0A7X4KBL1_9BURK</name>
<comment type="catalytic activity">
    <reaction evidence="10">
        <text>1D-myo-inositol 1,2,5,6-tetrakisphosphate + H2O = 1D-myo-inositol 1,2,6-trisphosphate + phosphate</text>
        <dbReference type="Rhea" id="RHEA:77119"/>
        <dbReference type="ChEBI" id="CHEBI:15377"/>
        <dbReference type="ChEBI" id="CHEBI:43474"/>
        <dbReference type="ChEBI" id="CHEBI:195535"/>
        <dbReference type="ChEBI" id="CHEBI:195537"/>
        <dbReference type="EC" id="3.1.3.62"/>
    </reaction>
    <physiologicalReaction direction="left-to-right" evidence="10">
        <dbReference type="Rhea" id="RHEA:77120"/>
    </physiologicalReaction>
</comment>
<evidence type="ECO:0000256" key="7">
    <source>
        <dbReference type="ARBA" id="ARBA00022801"/>
    </source>
</evidence>
<keyword evidence="6" id="KW-0732">Signal</keyword>
<dbReference type="InterPro" id="IPR029033">
    <property type="entry name" value="His_PPase_superfam"/>
</dbReference>
<dbReference type="PANTHER" id="PTHR20963:SF8">
    <property type="entry name" value="MULTIPLE INOSITOL POLYPHOSPHATE PHOSPHATASE 1"/>
    <property type="match status" value="1"/>
</dbReference>
<gene>
    <name evidence="14" type="ORF">GTP45_06205</name>
</gene>
<evidence type="ECO:0000256" key="10">
    <source>
        <dbReference type="ARBA" id="ARBA00043668"/>
    </source>
</evidence>
<dbReference type="Proteomes" id="UP000450012">
    <property type="component" value="Unassembled WGS sequence"/>
</dbReference>
<dbReference type="InterPro" id="IPR000560">
    <property type="entry name" value="His_Pase_clade-2"/>
</dbReference>
<dbReference type="AlphaFoldDB" id="A0A7X4KBL1"/>
<evidence type="ECO:0000256" key="9">
    <source>
        <dbReference type="ARBA" id="ARBA00031642"/>
    </source>
</evidence>
<dbReference type="RefSeq" id="WP_161013008.1">
    <property type="nucleotide sequence ID" value="NZ_WWCK01000002.1"/>
</dbReference>
<evidence type="ECO:0000256" key="12">
    <source>
        <dbReference type="ARBA" id="ARBA00043691"/>
    </source>
</evidence>
<keyword evidence="7" id="KW-0378">Hydrolase</keyword>
<sequence length="423" mass="46612">MIELALSLLLATKTPYAPQQDSATYEAAPDGFKPVYTEMLARHGSRGLTSPKTAHALLDVWRQAAAQNALTPLGRALGPDIELMMQANAKIGYGNETAQGLEEHTQLAKRLYARMPQPFDGAAGGQRRILVVSSGKDRAVDSGGFFVRSLVQQQPALAAQVDTSIDRSTLYFHKLNARDDAQVTESSLAYQRWARSDELKAREAAIHAQPRLRAAVQATLARLFTPAFIAAQDATETALALYQLYAAAADMRAELQTNFTRYMPPEHARVYAEAEDAAAFYEKGPGITENGDVTWRMASSLLDDFFNEADAITAGNHAHAAKLRFAHAEIVIPMASALGIPGMSEQLPRAAIYSYDNSPWRGAAVAPMAANIQWDIYQDTTGRTLIRMLYNERETSFKSSCDYAKISSASHFYDYRQLKRCYK</sequence>
<evidence type="ECO:0000256" key="2">
    <source>
        <dbReference type="ARBA" id="ARBA00008422"/>
    </source>
</evidence>
<evidence type="ECO:0000256" key="6">
    <source>
        <dbReference type="ARBA" id="ARBA00022729"/>
    </source>
</evidence>
<dbReference type="SUPFAM" id="SSF53254">
    <property type="entry name" value="Phosphoglycerate mutase-like"/>
    <property type="match status" value="1"/>
</dbReference>
<accession>A0A7X4KBL1</accession>
<reference evidence="14 15" key="1">
    <citation type="submission" date="2019-12" db="EMBL/GenBank/DDBJ databases">
        <title>Novel species isolated from a subtropical stream in China.</title>
        <authorList>
            <person name="Lu H."/>
        </authorList>
    </citation>
    <scope>NUCLEOTIDE SEQUENCE [LARGE SCALE GENOMIC DNA]</scope>
    <source>
        <strain evidence="14 15">FT55W</strain>
    </source>
</reference>